<dbReference type="AlphaFoldDB" id="A0A5N6V579"/>
<evidence type="ECO:0000259" key="4">
    <source>
        <dbReference type="SMART" id="SM00233"/>
    </source>
</evidence>
<reference evidence="5 6" key="1">
    <citation type="submission" date="2019-04" db="EMBL/GenBank/DDBJ databases">
        <title>Friends and foes A comparative genomics study of 23 Aspergillus species from section Flavi.</title>
        <authorList>
            <consortium name="DOE Joint Genome Institute"/>
            <person name="Kjaerbolling I."/>
            <person name="Vesth T."/>
            <person name="Frisvad J.C."/>
            <person name="Nybo J.L."/>
            <person name="Theobald S."/>
            <person name="Kildgaard S."/>
            <person name="Isbrandt T."/>
            <person name="Kuo A."/>
            <person name="Sato A."/>
            <person name="Lyhne E.K."/>
            <person name="Kogle M.E."/>
            <person name="Wiebenga A."/>
            <person name="Kun R.S."/>
            <person name="Lubbers R.J."/>
            <person name="Makela M.R."/>
            <person name="Barry K."/>
            <person name="Chovatia M."/>
            <person name="Clum A."/>
            <person name="Daum C."/>
            <person name="Haridas S."/>
            <person name="He G."/>
            <person name="LaButti K."/>
            <person name="Lipzen A."/>
            <person name="Mondo S."/>
            <person name="Riley R."/>
            <person name="Salamov A."/>
            <person name="Simmons B.A."/>
            <person name="Magnuson J.K."/>
            <person name="Henrissat B."/>
            <person name="Mortensen U.H."/>
            <person name="Larsen T.O."/>
            <person name="Devries R.P."/>
            <person name="Grigoriev I.V."/>
            <person name="Machida M."/>
            <person name="Baker S.E."/>
            <person name="Andersen M.R."/>
        </authorList>
    </citation>
    <scope>NUCLEOTIDE SEQUENCE [LARGE SCALE GENOMIC DNA]</scope>
    <source>
        <strain evidence="5 6">CBS 117626</strain>
    </source>
</reference>
<dbReference type="InterPro" id="IPR011993">
    <property type="entry name" value="PH-like_dom_sf"/>
</dbReference>
<dbReference type="EMBL" id="ML738596">
    <property type="protein sequence ID" value="KAE8166156.1"/>
    <property type="molecule type" value="Genomic_DNA"/>
</dbReference>
<dbReference type="PANTHER" id="PTHR31941">
    <property type="entry name" value="CYTOSKELETAL SIGNALING PROTEIN SLM1"/>
    <property type="match status" value="1"/>
</dbReference>
<dbReference type="SUPFAM" id="SSF50729">
    <property type="entry name" value="PH domain-like"/>
    <property type="match status" value="1"/>
</dbReference>
<feature type="coiled-coil region" evidence="2">
    <location>
        <begin position="253"/>
        <end position="280"/>
    </location>
</feature>
<keyword evidence="1" id="KW-0597">Phosphoprotein</keyword>
<feature type="compositionally biased region" description="Low complexity" evidence="3">
    <location>
        <begin position="763"/>
        <end position="780"/>
    </location>
</feature>
<dbReference type="CDD" id="cd13311">
    <property type="entry name" value="PH_Slm1"/>
    <property type="match status" value="1"/>
</dbReference>
<dbReference type="Gene3D" id="1.20.1270.60">
    <property type="entry name" value="Arfaptin homology (AH) domain/BAR domain"/>
    <property type="match status" value="1"/>
</dbReference>
<dbReference type="InterPro" id="IPR001849">
    <property type="entry name" value="PH_domain"/>
</dbReference>
<organism evidence="5 6">
    <name type="scientific">Aspergillus tamarii</name>
    <dbReference type="NCBI Taxonomy" id="41984"/>
    <lineage>
        <taxon>Eukaryota</taxon>
        <taxon>Fungi</taxon>
        <taxon>Dikarya</taxon>
        <taxon>Ascomycota</taxon>
        <taxon>Pezizomycotina</taxon>
        <taxon>Eurotiomycetes</taxon>
        <taxon>Eurotiomycetidae</taxon>
        <taxon>Eurotiales</taxon>
        <taxon>Aspergillaceae</taxon>
        <taxon>Aspergillus</taxon>
        <taxon>Aspergillus subgen. Circumdati</taxon>
    </lineage>
</organism>
<feature type="region of interest" description="Disordered" evidence="3">
    <location>
        <begin position="655"/>
        <end position="676"/>
    </location>
</feature>
<feature type="region of interest" description="Disordered" evidence="3">
    <location>
        <begin position="578"/>
        <end position="627"/>
    </location>
</feature>
<dbReference type="Gene3D" id="2.30.29.30">
    <property type="entry name" value="Pleckstrin-homology domain (PH domain)/Phosphotyrosine-binding domain (PTB)"/>
    <property type="match status" value="1"/>
</dbReference>
<feature type="domain" description="PH" evidence="4">
    <location>
        <begin position="435"/>
        <end position="559"/>
    </location>
</feature>
<evidence type="ECO:0000256" key="1">
    <source>
        <dbReference type="ARBA" id="ARBA00022553"/>
    </source>
</evidence>
<gene>
    <name evidence="5" type="ORF">BDV40DRAFT_256894</name>
</gene>
<evidence type="ECO:0000313" key="6">
    <source>
        <dbReference type="Proteomes" id="UP000326950"/>
    </source>
</evidence>
<dbReference type="InterPro" id="IPR046868">
    <property type="entry name" value="BAR_4"/>
</dbReference>
<dbReference type="OrthoDB" id="5598057at2759"/>
<name>A0A5N6V579_ASPTM</name>
<keyword evidence="2" id="KW-0175">Coiled coil</keyword>
<evidence type="ECO:0000256" key="2">
    <source>
        <dbReference type="SAM" id="Coils"/>
    </source>
</evidence>
<dbReference type="InterPro" id="IPR027267">
    <property type="entry name" value="AH/BAR_dom_sf"/>
</dbReference>
<feature type="compositionally biased region" description="Polar residues" evidence="3">
    <location>
        <begin position="92"/>
        <end position="106"/>
    </location>
</feature>
<dbReference type="Pfam" id="PF20399">
    <property type="entry name" value="PH_20"/>
    <property type="match status" value="2"/>
</dbReference>
<evidence type="ECO:0000256" key="3">
    <source>
        <dbReference type="SAM" id="MobiDB-lite"/>
    </source>
</evidence>
<dbReference type="Pfam" id="PF20400">
    <property type="entry name" value="BAR_4"/>
    <property type="match status" value="1"/>
</dbReference>
<feature type="compositionally biased region" description="Polar residues" evidence="3">
    <location>
        <begin position="744"/>
        <end position="755"/>
    </location>
</feature>
<dbReference type="InterPro" id="IPR043453">
    <property type="entry name" value="Slm1_PH"/>
</dbReference>
<dbReference type="InterPro" id="IPR046869">
    <property type="entry name" value="SLM1/RGC1-like_PH"/>
</dbReference>
<dbReference type="SMART" id="SM00233">
    <property type="entry name" value="PH"/>
    <property type="match status" value="1"/>
</dbReference>
<sequence length="865" mass="95498">MATVVRSQTPLQDTYGTISQPAHSIFSGQGYGSRSASRPNSFIASNPGYNLASGAVAEPPNTHNGRFHEEFDVASQRGSLVFEGPSAAAVQRSASQMSNSRSATPTRSGTLKKKSSLSKRGSMRRSGSKRSLRAGSVRSLVLGDKEKYSVDGVEDQNSAFYIPVPTNGNPTEVLADRFQAWRKVLKDLIVFFKELQKSYETRSKLFMSASNIINNSALPPTFLKSGGLADATDILRDFHKQAYQEASKAAEVENELVAQLMGLRNDLQKKTKEIRSLSGDFRNSVDKEVDATRKSIRHLHEALGLVDTDPAATAGKGDPFIVRLSVDKQIEKQIEEENYLHRAFLNLENSGRELESIVVSEIQKAYKTYANILTREADEAYDAAEKLRAGPISMPHDHEWNSFIAETDELVDPRVPLRDVENISYPGKDHPAAVEVRSGMLERKSKYLKSYTPGWWVPVIPFSTLFLSLTPHRYVLSPTHLHEFKSADRVAWQTPVMSLYLPEQKLGSHSQPDSTSHKFMLKGRQTGTMHRGHSWVFRAESHETMKAWYEDVESLISKTGEARNAFVRRHVRTVSGASYGRTSTSSDRVMDEDEADRTPYSAGSVVLNQERPASQPREPGGRFPSDVHIDRHLQAPLSPSSGESSGERDLLAAVGSLPDAKSPLQSTRHSISERDMDIDQVQPPSQVGEATRQPFERHDSYYGAWMNTTGHQKQMQAQQIYDNTQDTTGFEREHMAPNLIAGLKTTNSRDNSLTRQRNRGESTSTAPTTTNVTDHTLNTVPTSIDERPESISHGPDVPMTDSWNKGQGPPSVRTASSATAVPINTPGSGIVGSNEGRRPPAQTKNSVSTLELKIPGHYPPANVPA</sequence>
<proteinExistence type="predicted"/>
<accession>A0A5N6V579</accession>
<dbReference type="Proteomes" id="UP000326950">
    <property type="component" value="Unassembled WGS sequence"/>
</dbReference>
<feature type="region of interest" description="Disordered" evidence="3">
    <location>
        <begin position="90"/>
        <end position="134"/>
    </location>
</feature>
<evidence type="ECO:0000313" key="5">
    <source>
        <dbReference type="EMBL" id="KAE8166156.1"/>
    </source>
</evidence>
<feature type="compositionally biased region" description="Basic residues" evidence="3">
    <location>
        <begin position="110"/>
        <end position="132"/>
    </location>
</feature>
<keyword evidence="6" id="KW-1185">Reference proteome</keyword>
<feature type="region of interest" description="Disordered" evidence="3">
    <location>
        <begin position="743"/>
        <end position="848"/>
    </location>
</feature>
<protein>
    <recommendedName>
        <fullName evidence="4">PH domain-containing protein</fullName>
    </recommendedName>
</protein>
<dbReference type="PANTHER" id="PTHR31941:SF16">
    <property type="entry name" value="PHOSPHATIDYLINOSITOL 4,5-BISPHOSPHATE-BINDING PROTEIN SLM1-RELATED"/>
    <property type="match status" value="1"/>
</dbReference>